<comment type="subcellular location">
    <subcellularLocation>
        <location evidence="1 15">Membrane</location>
        <topology evidence="1 15">Multi-pass membrane protein</topology>
    </subcellularLocation>
</comment>
<dbReference type="InterPro" id="IPR023299">
    <property type="entry name" value="ATPase_P-typ_cyto_dom_N"/>
</dbReference>
<keyword evidence="8 15" id="KW-1278">Translocase</keyword>
<feature type="binding site" evidence="13">
    <location>
        <position position="591"/>
    </location>
    <ligand>
        <name>ATP</name>
        <dbReference type="ChEBI" id="CHEBI:30616"/>
    </ligand>
</feature>
<accession>A0A7E4UMR6</accession>
<feature type="transmembrane region" description="Helical" evidence="15">
    <location>
        <begin position="1024"/>
        <end position="1044"/>
    </location>
</feature>
<feature type="binding site" evidence="13">
    <location>
        <position position="626"/>
    </location>
    <ligand>
        <name>ATP</name>
        <dbReference type="ChEBI" id="CHEBI:30616"/>
    </ligand>
</feature>
<dbReference type="Proteomes" id="UP000492821">
    <property type="component" value="Unassembled WGS sequence"/>
</dbReference>
<keyword evidence="3 15" id="KW-0812">Transmembrane</keyword>
<evidence type="ECO:0000256" key="6">
    <source>
        <dbReference type="ARBA" id="ARBA00022840"/>
    </source>
</evidence>
<comment type="similarity">
    <text evidence="2 15">Belongs to the cation transport ATPase (P-type) (TC 3.A.3) family. Type IV subfamily.</text>
</comment>
<dbReference type="GO" id="GO:0045332">
    <property type="term" value="P:phospholipid translocation"/>
    <property type="evidence" value="ECO:0007669"/>
    <property type="project" value="TreeGrafter"/>
</dbReference>
<dbReference type="FunFam" id="3.40.50.1000:FF:000084">
    <property type="entry name" value="Phospholipid-transporting ATPase"/>
    <property type="match status" value="1"/>
</dbReference>
<dbReference type="SUPFAM" id="SSF81653">
    <property type="entry name" value="Calcium ATPase, transduction domain A"/>
    <property type="match status" value="1"/>
</dbReference>
<evidence type="ECO:0000256" key="2">
    <source>
        <dbReference type="ARBA" id="ARBA00008109"/>
    </source>
</evidence>
<evidence type="ECO:0000256" key="11">
    <source>
        <dbReference type="ARBA" id="ARBA00034036"/>
    </source>
</evidence>
<protein>
    <recommendedName>
        <fullName evidence="15">Phospholipid-transporting ATPase</fullName>
        <ecNumber evidence="15">7.6.2.1</ecNumber>
    </recommendedName>
</protein>
<dbReference type="SUPFAM" id="SSF81660">
    <property type="entry name" value="Metal cation-transporting ATPase, ATP-binding domain N"/>
    <property type="match status" value="1"/>
</dbReference>
<feature type="active site" description="4-aspartylphosphate intermediate" evidence="12">
    <location>
        <position position="423"/>
    </location>
</feature>
<dbReference type="GO" id="GO:0007030">
    <property type="term" value="P:Golgi organization"/>
    <property type="evidence" value="ECO:0007669"/>
    <property type="project" value="TreeGrafter"/>
</dbReference>
<dbReference type="Pfam" id="PF16209">
    <property type="entry name" value="PhoLip_ATPase_N"/>
    <property type="match status" value="1"/>
</dbReference>
<feature type="transmembrane region" description="Helical" evidence="15">
    <location>
        <begin position="1064"/>
        <end position="1094"/>
    </location>
</feature>
<evidence type="ECO:0000313" key="20">
    <source>
        <dbReference type="WBParaSite" id="Pan_g10648.t1"/>
    </source>
</evidence>
<dbReference type="NCBIfam" id="TIGR01494">
    <property type="entry name" value="ATPase_P-type"/>
    <property type="match status" value="1"/>
</dbReference>
<dbReference type="WBParaSite" id="Pan_g10648.t1">
    <property type="protein sequence ID" value="Pan_g10648.t1"/>
    <property type="gene ID" value="Pan_g10648"/>
</dbReference>
<reference evidence="19" key="1">
    <citation type="journal article" date="2013" name="Genetics">
        <title>The draft genome and transcriptome of Panagrellus redivivus are shaped by the harsh demands of a free-living lifestyle.</title>
        <authorList>
            <person name="Srinivasan J."/>
            <person name="Dillman A.R."/>
            <person name="Macchietto M.G."/>
            <person name="Heikkinen L."/>
            <person name="Lakso M."/>
            <person name="Fracchia K.M."/>
            <person name="Antoshechkin I."/>
            <person name="Mortazavi A."/>
            <person name="Wong G."/>
            <person name="Sternberg P.W."/>
        </authorList>
    </citation>
    <scope>NUCLEOTIDE SEQUENCE [LARGE SCALE GENOMIC DNA]</scope>
    <source>
        <strain evidence="19">MT8872</strain>
    </source>
</reference>
<feature type="binding site" evidence="13">
    <location>
        <position position="823"/>
    </location>
    <ligand>
        <name>ATP</name>
        <dbReference type="ChEBI" id="CHEBI:30616"/>
    </ligand>
</feature>
<dbReference type="Pfam" id="PF13246">
    <property type="entry name" value="Cation_ATPase"/>
    <property type="match status" value="1"/>
</dbReference>
<dbReference type="PROSITE" id="PS00154">
    <property type="entry name" value="ATPASE_E1_E2"/>
    <property type="match status" value="1"/>
</dbReference>
<organism evidence="19 20">
    <name type="scientific">Panagrellus redivivus</name>
    <name type="common">Microworm</name>
    <dbReference type="NCBI Taxonomy" id="6233"/>
    <lineage>
        <taxon>Eukaryota</taxon>
        <taxon>Metazoa</taxon>
        <taxon>Ecdysozoa</taxon>
        <taxon>Nematoda</taxon>
        <taxon>Chromadorea</taxon>
        <taxon>Rhabditida</taxon>
        <taxon>Tylenchina</taxon>
        <taxon>Panagrolaimomorpha</taxon>
        <taxon>Panagrolaimoidea</taxon>
        <taxon>Panagrolaimidae</taxon>
        <taxon>Panagrellus</taxon>
    </lineage>
</organism>
<keyword evidence="5 13" id="KW-0547">Nucleotide-binding</keyword>
<name>A0A7E4UMR6_PANRE</name>
<feature type="transmembrane region" description="Helical" evidence="15">
    <location>
        <begin position="881"/>
        <end position="901"/>
    </location>
</feature>
<feature type="transmembrane region" description="Helical" evidence="15">
    <location>
        <begin position="65"/>
        <end position="83"/>
    </location>
</feature>
<feature type="region of interest" description="Disordered" evidence="16">
    <location>
        <begin position="1197"/>
        <end position="1320"/>
    </location>
</feature>
<dbReference type="PANTHER" id="PTHR24092">
    <property type="entry name" value="PROBABLE PHOSPHOLIPID-TRANSPORTING ATPASE"/>
    <property type="match status" value="1"/>
</dbReference>
<feature type="binding site" evidence="14">
    <location>
        <position position="823"/>
    </location>
    <ligand>
        <name>Mg(2+)</name>
        <dbReference type="ChEBI" id="CHEBI:18420"/>
    </ligand>
</feature>
<dbReference type="InterPro" id="IPR023298">
    <property type="entry name" value="ATPase_P-typ_TM_dom_sf"/>
</dbReference>
<feature type="domain" description="P-type ATPase N-terminal" evidence="17">
    <location>
        <begin position="39"/>
        <end position="90"/>
    </location>
</feature>
<feature type="binding site" evidence="14">
    <location>
        <position position="425"/>
    </location>
    <ligand>
        <name>Mg(2+)</name>
        <dbReference type="ChEBI" id="CHEBI:18420"/>
    </ligand>
</feature>
<dbReference type="InterPro" id="IPR001757">
    <property type="entry name" value="P_typ_ATPase"/>
</dbReference>
<feature type="binding site" evidence="13">
    <location>
        <position position="568"/>
    </location>
    <ligand>
        <name>ATP</name>
        <dbReference type="ChEBI" id="CHEBI:30616"/>
    </ligand>
</feature>
<dbReference type="SUPFAM" id="SSF81665">
    <property type="entry name" value="Calcium ATPase, transmembrane domain M"/>
    <property type="match status" value="1"/>
</dbReference>
<dbReference type="GO" id="GO:0005886">
    <property type="term" value="C:plasma membrane"/>
    <property type="evidence" value="ECO:0007669"/>
    <property type="project" value="TreeGrafter"/>
</dbReference>
<evidence type="ECO:0000256" key="12">
    <source>
        <dbReference type="PIRSR" id="PIRSR606539-1"/>
    </source>
</evidence>
<keyword evidence="10 15" id="KW-0472">Membrane</keyword>
<evidence type="ECO:0000256" key="10">
    <source>
        <dbReference type="ARBA" id="ARBA00023136"/>
    </source>
</evidence>
<feature type="transmembrane region" description="Helical" evidence="15">
    <location>
        <begin position="354"/>
        <end position="377"/>
    </location>
</feature>
<feature type="binding site" evidence="13">
    <location>
        <position position="708"/>
    </location>
    <ligand>
        <name>ATP</name>
        <dbReference type="ChEBI" id="CHEBI:30616"/>
    </ligand>
</feature>
<feature type="binding site" evidence="14">
    <location>
        <position position="819"/>
    </location>
    <ligand>
        <name>Mg(2+)</name>
        <dbReference type="ChEBI" id="CHEBI:18420"/>
    </ligand>
</feature>
<evidence type="ECO:0000256" key="4">
    <source>
        <dbReference type="ARBA" id="ARBA00022723"/>
    </source>
</evidence>
<feature type="compositionally biased region" description="Basic and acidic residues" evidence="16">
    <location>
        <begin position="491"/>
        <end position="504"/>
    </location>
</feature>
<dbReference type="InterPro" id="IPR032631">
    <property type="entry name" value="P-type_ATPase_N"/>
</dbReference>
<dbReference type="Pfam" id="PF16212">
    <property type="entry name" value="PhoLip_ATPase_C"/>
    <property type="match status" value="1"/>
</dbReference>
<dbReference type="GO" id="GO:0140326">
    <property type="term" value="F:ATPase-coupled intramembrane lipid transporter activity"/>
    <property type="evidence" value="ECO:0007669"/>
    <property type="project" value="UniProtKB-EC"/>
</dbReference>
<feature type="binding site" evidence="13">
    <location>
        <position position="706"/>
    </location>
    <ligand>
        <name>ATP</name>
        <dbReference type="ChEBI" id="CHEBI:30616"/>
    </ligand>
</feature>
<feature type="binding site" evidence="13">
    <location>
        <position position="822"/>
    </location>
    <ligand>
        <name>ATP</name>
        <dbReference type="ChEBI" id="CHEBI:30616"/>
    </ligand>
</feature>
<dbReference type="SFLD" id="SFLDS00003">
    <property type="entry name" value="Haloacid_Dehalogenase"/>
    <property type="match status" value="1"/>
</dbReference>
<evidence type="ECO:0000256" key="5">
    <source>
        <dbReference type="ARBA" id="ARBA00022741"/>
    </source>
</evidence>
<dbReference type="SUPFAM" id="SSF56784">
    <property type="entry name" value="HAD-like"/>
    <property type="match status" value="1"/>
</dbReference>
<evidence type="ECO:0000259" key="18">
    <source>
        <dbReference type="Pfam" id="PF16212"/>
    </source>
</evidence>
<keyword evidence="19" id="KW-1185">Reference proteome</keyword>
<keyword evidence="4 14" id="KW-0479">Metal-binding</keyword>
<feature type="binding site" evidence="13">
    <location>
        <position position="527"/>
    </location>
    <ligand>
        <name>ATP</name>
        <dbReference type="ChEBI" id="CHEBI:30616"/>
    </ligand>
</feature>
<feature type="compositionally biased region" description="Basic and acidic residues" evidence="16">
    <location>
        <begin position="1299"/>
        <end position="1320"/>
    </location>
</feature>
<evidence type="ECO:0000256" key="15">
    <source>
        <dbReference type="RuleBase" id="RU362033"/>
    </source>
</evidence>
<feature type="compositionally biased region" description="Polar residues" evidence="16">
    <location>
        <begin position="1239"/>
        <end position="1254"/>
    </location>
</feature>
<dbReference type="GO" id="GO:0005802">
    <property type="term" value="C:trans-Golgi network"/>
    <property type="evidence" value="ECO:0007669"/>
    <property type="project" value="TreeGrafter"/>
</dbReference>
<dbReference type="GO" id="GO:0016887">
    <property type="term" value="F:ATP hydrolysis activity"/>
    <property type="evidence" value="ECO:0007669"/>
    <property type="project" value="InterPro"/>
</dbReference>
<feature type="transmembrane region" description="Helical" evidence="15">
    <location>
        <begin position="89"/>
        <end position="107"/>
    </location>
</feature>
<dbReference type="SFLD" id="SFLDG00002">
    <property type="entry name" value="C1.7:_P-type_atpase_like"/>
    <property type="match status" value="1"/>
</dbReference>
<dbReference type="PRINTS" id="PR00119">
    <property type="entry name" value="CATATPASE"/>
</dbReference>
<feature type="compositionally biased region" description="Basic and acidic residues" evidence="16">
    <location>
        <begin position="1256"/>
        <end position="1267"/>
    </location>
</feature>
<dbReference type="PANTHER" id="PTHR24092:SF190">
    <property type="entry name" value="PHOSPHOLIPID-TRANSPORTING ATPASE"/>
    <property type="match status" value="1"/>
</dbReference>
<feature type="binding site" evidence="13">
    <location>
        <position position="707"/>
    </location>
    <ligand>
        <name>ATP</name>
        <dbReference type="ChEBI" id="CHEBI:30616"/>
    </ligand>
</feature>
<feature type="binding site" evidence="13">
    <location>
        <position position="424"/>
    </location>
    <ligand>
        <name>ATP</name>
        <dbReference type="ChEBI" id="CHEBI:30616"/>
    </ligand>
</feature>
<dbReference type="InterPro" id="IPR032630">
    <property type="entry name" value="P_typ_ATPase_c"/>
</dbReference>
<feature type="binding site" evidence="14">
    <location>
        <position position="423"/>
    </location>
    <ligand>
        <name>Mg(2+)</name>
        <dbReference type="ChEBI" id="CHEBI:18420"/>
    </ligand>
</feature>
<dbReference type="InterPro" id="IPR036412">
    <property type="entry name" value="HAD-like_sf"/>
</dbReference>
<evidence type="ECO:0000256" key="13">
    <source>
        <dbReference type="PIRSR" id="PIRSR606539-2"/>
    </source>
</evidence>
<dbReference type="Gene3D" id="2.70.150.10">
    <property type="entry name" value="Calcium-transporting ATPase, cytoplasmic transduction domain A"/>
    <property type="match status" value="1"/>
</dbReference>
<evidence type="ECO:0000256" key="9">
    <source>
        <dbReference type="ARBA" id="ARBA00022989"/>
    </source>
</evidence>
<dbReference type="InterPro" id="IPR018303">
    <property type="entry name" value="ATPase_P-typ_P_site"/>
</dbReference>
<keyword evidence="9 15" id="KW-1133">Transmembrane helix</keyword>
<feature type="binding site" evidence="13">
    <location>
        <position position="423"/>
    </location>
    <ligand>
        <name>ATP</name>
        <dbReference type="ChEBI" id="CHEBI:30616"/>
    </ligand>
</feature>
<evidence type="ECO:0000313" key="19">
    <source>
        <dbReference type="Proteomes" id="UP000492821"/>
    </source>
</evidence>
<sequence length="1320" mass="147123">MAARTRDTDFSPARAMSEDTKDVASDFISVPIGQPNPKTNNHVSTTKYSILWFVPRFLFEQFQNLVNVFFLIIGIITLFPGLSSLGKSGTIGPLLFILAVSAVKEIYEDLRRHFSDRKVNRRFVRILTAKGAWEDVYWSKLKVGHIVKVVNNTFVPADLVLLSSSEPAAMAYIETANLDGESNLKIRQGLTVTSSYVTEGMIETFAASGSVIRCEPPDCRLYEFTGVLDVSKSLVHDESGGSVKTENGFFSYALSNGHLIPRGSKLKNTDWIYGVVVYAGKQTKLMLNNTRTPTKRSFIDNMVNYIMTMQFGLLLLICTSVAIMSTHFIHEHRAGSWYLDYKPEGKILSARKYFIIYVLSFIALLNGIMPISLYVTLEMIRIMQAKTIEDDVLMYDDRTDTRALVRRSNLNETLGQIKYLLCDKTGTLTENKMVFKMCSINGRRFGSKDSEIFDSSEISEELSHDGSKHRSTIEDFLTMLAVCHTVVPEKHNSANETDKPEKPEPSNTPTETGGSAELTYHASSPDELALVKIARQLGYIFTTRTPESVIIEVGEVKIKYDILAVLEFTSDRKRMGVVVRMGNKRLRIFVKGADSAILPRLSADCDREMVVSTLNHLRQFASLGYRTLCLGCRDITEEEYNAWEPAYYAACTAMDNRRAKIDFQAELIEKDLFLAGVTAIEDKLQFGVPETIARLRESNIKVWILTGDKLETAINIGHSSNLIKPHMSTFVLAAKPGESANDMVRRVSSEAEVAGGDAALIIDGETMQKLVEEGITYEFVYFALNVGCVICCRCTPRQKAAMVRLVRKHIDGATAAIGDGANDVAMIQAADVGIGISGEEGMQASLAADYAIAQFRYLRRLLLVHGVLCHVRTKKTVFYSVYKNMVLASVLISFLYFSGWSDTPALDPIYVQVYNLLFVALPPMSLGVYDLCAPPDTLERDPKLYALSQDRMNFSMREHIKNLLTSLLHGLVFAGIMFGTMRHEQLWSDGHIGGIYTYGNVVAFALTLFVNIKAITYADDISALTIFASATSIFVYLIVYYFRALLMHVDFINVEPRDDNMDSLWIMFTTPSIPLVILIAVSAPLLIIIVTKVVKNTYKQRRSTLDKVAWQEESKVTDLERLFQPLTYLLSTIKGDKPPKEPQPTAQLARSGFAFSQEENGTVNQADLIRAYDSRVPKQAGTPVDSERSQRYSQICRLKPQAPDPKVQSTPSSVDPFDAPDSPIPKAPATKKDDDQKQHSPPANENSNPQQTAQKKPKEKEKEKEKTTSVFESVVDAKPKTATKTKDGGTDSPKGKLKSHPEDNDSPKTSEKKSELPSSA</sequence>
<dbReference type="NCBIfam" id="TIGR01652">
    <property type="entry name" value="ATPase-Plipid"/>
    <property type="match status" value="1"/>
</dbReference>
<evidence type="ECO:0000256" key="16">
    <source>
        <dbReference type="SAM" id="MobiDB-lite"/>
    </source>
</evidence>
<dbReference type="InterPro" id="IPR044492">
    <property type="entry name" value="P_typ_ATPase_HD_dom"/>
</dbReference>
<dbReference type="EC" id="7.6.2.1" evidence="15"/>
<dbReference type="GO" id="GO:0000287">
    <property type="term" value="F:magnesium ion binding"/>
    <property type="evidence" value="ECO:0007669"/>
    <property type="project" value="UniProtKB-UniRule"/>
</dbReference>
<keyword evidence="6 13" id="KW-0067">ATP-binding</keyword>
<evidence type="ECO:0000259" key="17">
    <source>
        <dbReference type="Pfam" id="PF16209"/>
    </source>
</evidence>
<keyword evidence="7 14" id="KW-0460">Magnesium</keyword>
<feature type="transmembrane region" description="Helical" evidence="15">
    <location>
        <begin position="305"/>
        <end position="329"/>
    </location>
</feature>
<dbReference type="SFLD" id="SFLDF00027">
    <property type="entry name" value="p-type_atpase"/>
    <property type="match status" value="1"/>
</dbReference>
<feature type="binding site" evidence="13">
    <location>
        <position position="793"/>
    </location>
    <ligand>
        <name>ATP</name>
        <dbReference type="ChEBI" id="CHEBI:30616"/>
    </ligand>
</feature>
<proteinExistence type="inferred from homology"/>
<dbReference type="Gene3D" id="3.40.1110.10">
    <property type="entry name" value="Calcium-transporting ATPase, cytoplasmic domain N"/>
    <property type="match status" value="1"/>
</dbReference>
<feature type="transmembrane region" description="Helical" evidence="15">
    <location>
        <begin position="993"/>
        <end position="1012"/>
    </location>
</feature>
<comment type="catalytic activity">
    <reaction evidence="11 15">
        <text>ATP + H2O + phospholipidSide 1 = ADP + phosphate + phospholipidSide 2.</text>
        <dbReference type="EC" id="7.6.2.1"/>
    </reaction>
</comment>
<feature type="binding site" evidence="13">
    <location>
        <position position="425"/>
    </location>
    <ligand>
        <name>ATP</name>
        <dbReference type="ChEBI" id="CHEBI:30616"/>
    </ligand>
</feature>
<dbReference type="InterPro" id="IPR008250">
    <property type="entry name" value="ATPase_P-typ_transduc_dom_A_sf"/>
</dbReference>
<dbReference type="Gene3D" id="3.40.50.1000">
    <property type="entry name" value="HAD superfamily/HAD-like"/>
    <property type="match status" value="1"/>
</dbReference>
<evidence type="ECO:0000256" key="14">
    <source>
        <dbReference type="PIRSR" id="PIRSR606539-3"/>
    </source>
</evidence>
<comment type="cofactor">
    <cofactor evidence="14">
        <name>Mg(2+)</name>
        <dbReference type="ChEBI" id="CHEBI:18420"/>
    </cofactor>
</comment>
<feature type="domain" description="P-type ATPase C-terminal" evidence="18">
    <location>
        <begin position="846"/>
        <end position="1100"/>
    </location>
</feature>
<dbReference type="InterPro" id="IPR006539">
    <property type="entry name" value="P-type_ATPase_IV"/>
</dbReference>
<dbReference type="GO" id="GO:0005524">
    <property type="term" value="F:ATP binding"/>
    <property type="evidence" value="ECO:0007669"/>
    <property type="project" value="UniProtKB-UniRule"/>
</dbReference>
<reference evidence="20" key="2">
    <citation type="submission" date="2020-10" db="UniProtKB">
        <authorList>
            <consortium name="WormBaseParasite"/>
        </authorList>
    </citation>
    <scope>IDENTIFICATION</scope>
</reference>
<feature type="region of interest" description="Disordered" evidence="16">
    <location>
        <begin position="491"/>
        <end position="518"/>
    </location>
</feature>
<evidence type="ECO:0000256" key="1">
    <source>
        <dbReference type="ARBA" id="ARBA00004141"/>
    </source>
</evidence>
<dbReference type="InterPro" id="IPR023214">
    <property type="entry name" value="HAD_sf"/>
</dbReference>
<evidence type="ECO:0000256" key="7">
    <source>
        <dbReference type="ARBA" id="ARBA00022842"/>
    </source>
</evidence>
<feature type="binding site" evidence="13">
    <location>
        <position position="799"/>
    </location>
    <ligand>
        <name>ATP</name>
        <dbReference type="ChEBI" id="CHEBI:30616"/>
    </ligand>
</feature>
<feature type="compositionally biased region" description="Basic and acidic residues" evidence="16">
    <location>
        <begin position="1275"/>
        <end position="1289"/>
    </location>
</feature>
<evidence type="ECO:0000256" key="8">
    <source>
        <dbReference type="ARBA" id="ARBA00022967"/>
    </source>
</evidence>
<feature type="transmembrane region" description="Helical" evidence="15">
    <location>
        <begin position="962"/>
        <end position="981"/>
    </location>
</feature>
<evidence type="ECO:0000256" key="3">
    <source>
        <dbReference type="ARBA" id="ARBA00022692"/>
    </source>
</evidence>
<feature type="transmembrane region" description="Helical" evidence="15">
    <location>
        <begin position="913"/>
        <end position="933"/>
    </location>
</feature>